<proteinExistence type="predicted"/>
<organism evidence="3 4">
    <name type="scientific">Haemonchus contortus</name>
    <name type="common">Barber pole worm</name>
    <dbReference type="NCBI Taxonomy" id="6289"/>
    <lineage>
        <taxon>Eukaryota</taxon>
        <taxon>Metazoa</taxon>
        <taxon>Ecdysozoa</taxon>
        <taxon>Nematoda</taxon>
        <taxon>Chromadorea</taxon>
        <taxon>Rhabditida</taxon>
        <taxon>Rhabditina</taxon>
        <taxon>Rhabditomorpha</taxon>
        <taxon>Strongyloidea</taxon>
        <taxon>Trichostrongylidae</taxon>
        <taxon>Haemonchus</taxon>
    </lineage>
</organism>
<dbReference type="Proteomes" id="UP000025227">
    <property type="component" value="Unplaced"/>
</dbReference>
<evidence type="ECO:0000256" key="1">
    <source>
        <dbReference type="SAM" id="MobiDB-lite"/>
    </source>
</evidence>
<evidence type="ECO:0000313" key="3">
    <source>
        <dbReference type="Proteomes" id="UP000025227"/>
    </source>
</evidence>
<sequence>MRNPQFLDPQETFEHYENRSRPTSSQSFDPIGSHGRLACEYRAAPPPQPAGTHGRLACEYRAAPSQKRGSDGVMACEYRANPVSDNKGVLACEYRANPPPDARYRIDDPVTVPQGAPKITTYLPDTTKKRIPLGVILAVAIGVPVVLVLCLFGAVWLQELGLL</sequence>
<dbReference type="AlphaFoldDB" id="A0A7I4XY52"/>
<keyword evidence="2" id="KW-1133">Transmembrane helix</keyword>
<evidence type="ECO:0000256" key="2">
    <source>
        <dbReference type="SAM" id="Phobius"/>
    </source>
</evidence>
<feature type="region of interest" description="Disordered" evidence="1">
    <location>
        <begin position="1"/>
        <end position="32"/>
    </location>
</feature>
<keyword evidence="3" id="KW-1185">Reference proteome</keyword>
<name>A0A7I4XY52_HAECO</name>
<keyword evidence="2" id="KW-0472">Membrane</keyword>
<reference evidence="4" key="1">
    <citation type="submission" date="2020-12" db="UniProtKB">
        <authorList>
            <consortium name="WormBaseParasite"/>
        </authorList>
    </citation>
    <scope>IDENTIFICATION</scope>
    <source>
        <strain evidence="4">MHco3</strain>
    </source>
</reference>
<feature type="transmembrane region" description="Helical" evidence="2">
    <location>
        <begin position="133"/>
        <end position="157"/>
    </location>
</feature>
<dbReference type="OMA" id="CEYRRDQ"/>
<dbReference type="OrthoDB" id="5788260at2759"/>
<accession>A0A7I4XY52</accession>
<protein>
    <submittedName>
        <fullName evidence="4">Zonular occludens toxin</fullName>
    </submittedName>
</protein>
<dbReference type="WBParaSite" id="HCON_00027420-00001">
    <property type="protein sequence ID" value="HCON_00027420-00001"/>
    <property type="gene ID" value="HCON_00027420"/>
</dbReference>
<keyword evidence="2" id="KW-0812">Transmembrane</keyword>
<evidence type="ECO:0000313" key="4">
    <source>
        <dbReference type="WBParaSite" id="HCON_00027420-00001"/>
    </source>
</evidence>